<dbReference type="EMBL" id="JAYKXP010000186">
    <property type="protein sequence ID" value="KAK7020592.1"/>
    <property type="molecule type" value="Genomic_DNA"/>
</dbReference>
<evidence type="ECO:0000313" key="5">
    <source>
        <dbReference type="EMBL" id="KAK7020592.1"/>
    </source>
</evidence>
<protein>
    <recommendedName>
        <fullName evidence="4">SHSP domain-containing protein</fullName>
    </recommendedName>
</protein>
<dbReference type="Gene3D" id="2.60.40.790">
    <property type="match status" value="1"/>
</dbReference>
<dbReference type="InterPro" id="IPR008978">
    <property type="entry name" value="HSP20-like_chaperone"/>
</dbReference>
<feature type="region of interest" description="Disordered" evidence="3">
    <location>
        <begin position="175"/>
        <end position="200"/>
    </location>
</feature>
<dbReference type="Pfam" id="PF00011">
    <property type="entry name" value="HSP20"/>
    <property type="match status" value="1"/>
</dbReference>
<sequence length="200" mass="22112">MATSGANRGINTVVLDEGTVERIASRVSTLLQQQRGPVVRNTAGAWIPRMDVYLDFSTDTVIALFELPGVRREDIIVTVGDGKVNVEGDRSPIFRAYSSSAGNWLERDPTQGGSANADITARPIRKAMEELRYGQFKRTVHLPANVTVAHVRVVLYNGILHVQWPREVAVEAEIAPQQPAVKDESAEEEDPRPSKRIKKD</sequence>
<comment type="similarity">
    <text evidence="1 2">Belongs to the small heat shock protein (HSP20) family.</text>
</comment>
<evidence type="ECO:0000256" key="3">
    <source>
        <dbReference type="SAM" id="MobiDB-lite"/>
    </source>
</evidence>
<evidence type="ECO:0000259" key="4">
    <source>
        <dbReference type="PROSITE" id="PS01031"/>
    </source>
</evidence>
<organism evidence="5 6">
    <name type="scientific">Paramarasmius palmivorus</name>
    <dbReference type="NCBI Taxonomy" id="297713"/>
    <lineage>
        <taxon>Eukaryota</taxon>
        <taxon>Fungi</taxon>
        <taxon>Dikarya</taxon>
        <taxon>Basidiomycota</taxon>
        <taxon>Agaricomycotina</taxon>
        <taxon>Agaricomycetes</taxon>
        <taxon>Agaricomycetidae</taxon>
        <taxon>Agaricales</taxon>
        <taxon>Marasmiineae</taxon>
        <taxon>Marasmiaceae</taxon>
        <taxon>Paramarasmius</taxon>
    </lineage>
</organism>
<dbReference type="CDD" id="cd06464">
    <property type="entry name" value="ACD_sHsps-like"/>
    <property type="match status" value="1"/>
</dbReference>
<name>A0AAW0B3M9_9AGAR</name>
<evidence type="ECO:0000256" key="1">
    <source>
        <dbReference type="PROSITE-ProRule" id="PRU00285"/>
    </source>
</evidence>
<accession>A0AAW0B3M9</accession>
<evidence type="ECO:0000313" key="6">
    <source>
        <dbReference type="Proteomes" id="UP001383192"/>
    </source>
</evidence>
<proteinExistence type="inferred from homology"/>
<dbReference type="SUPFAM" id="SSF49764">
    <property type="entry name" value="HSP20-like chaperones"/>
    <property type="match status" value="1"/>
</dbReference>
<dbReference type="Proteomes" id="UP001383192">
    <property type="component" value="Unassembled WGS sequence"/>
</dbReference>
<dbReference type="InterPro" id="IPR002068">
    <property type="entry name" value="A-crystallin/Hsp20_dom"/>
</dbReference>
<keyword evidence="6" id="KW-1185">Reference proteome</keyword>
<dbReference type="PROSITE" id="PS01031">
    <property type="entry name" value="SHSP"/>
    <property type="match status" value="1"/>
</dbReference>
<comment type="caution">
    <text evidence="5">The sequence shown here is derived from an EMBL/GenBank/DDBJ whole genome shotgun (WGS) entry which is preliminary data.</text>
</comment>
<gene>
    <name evidence="5" type="ORF">VNI00_017721</name>
</gene>
<evidence type="ECO:0000256" key="2">
    <source>
        <dbReference type="RuleBase" id="RU003616"/>
    </source>
</evidence>
<feature type="domain" description="SHSP" evidence="4">
    <location>
        <begin position="41"/>
        <end position="184"/>
    </location>
</feature>
<reference evidence="5 6" key="1">
    <citation type="submission" date="2024-01" db="EMBL/GenBank/DDBJ databases">
        <title>A draft genome for a cacao thread blight-causing isolate of Paramarasmius palmivorus.</title>
        <authorList>
            <person name="Baruah I.K."/>
            <person name="Bukari Y."/>
            <person name="Amoako-Attah I."/>
            <person name="Meinhardt L.W."/>
            <person name="Bailey B.A."/>
            <person name="Cohen S.P."/>
        </authorList>
    </citation>
    <scope>NUCLEOTIDE SEQUENCE [LARGE SCALE GENOMIC DNA]</scope>
    <source>
        <strain evidence="5 6">GH-12</strain>
    </source>
</reference>
<dbReference type="AlphaFoldDB" id="A0AAW0B3M9"/>